<protein>
    <submittedName>
        <fullName evidence="1">Uncharacterized protein</fullName>
    </submittedName>
</protein>
<evidence type="ECO:0000313" key="1">
    <source>
        <dbReference type="EMBL" id="MBW0512411.1"/>
    </source>
</evidence>
<gene>
    <name evidence="1" type="ORF">O181_052126</name>
</gene>
<comment type="caution">
    <text evidence="1">The sequence shown here is derived from an EMBL/GenBank/DDBJ whole genome shotgun (WGS) entry which is preliminary data.</text>
</comment>
<reference evidence="1" key="1">
    <citation type="submission" date="2021-03" db="EMBL/GenBank/DDBJ databases">
        <title>Draft genome sequence of rust myrtle Austropuccinia psidii MF-1, a brazilian biotype.</title>
        <authorList>
            <person name="Quecine M.C."/>
            <person name="Pachon D.M.R."/>
            <person name="Bonatelli M.L."/>
            <person name="Correr F.H."/>
            <person name="Franceschini L.M."/>
            <person name="Leite T.F."/>
            <person name="Margarido G.R.A."/>
            <person name="Almeida C.A."/>
            <person name="Ferrarezi J.A."/>
            <person name="Labate C.A."/>
        </authorList>
    </citation>
    <scope>NUCLEOTIDE SEQUENCE</scope>
    <source>
        <strain evidence="1">MF-1</strain>
    </source>
</reference>
<evidence type="ECO:0000313" key="2">
    <source>
        <dbReference type="Proteomes" id="UP000765509"/>
    </source>
</evidence>
<proteinExistence type="predicted"/>
<keyword evidence="2" id="KW-1185">Reference proteome</keyword>
<organism evidence="1 2">
    <name type="scientific">Austropuccinia psidii MF-1</name>
    <dbReference type="NCBI Taxonomy" id="1389203"/>
    <lineage>
        <taxon>Eukaryota</taxon>
        <taxon>Fungi</taxon>
        <taxon>Dikarya</taxon>
        <taxon>Basidiomycota</taxon>
        <taxon>Pucciniomycotina</taxon>
        <taxon>Pucciniomycetes</taxon>
        <taxon>Pucciniales</taxon>
        <taxon>Sphaerophragmiaceae</taxon>
        <taxon>Austropuccinia</taxon>
    </lineage>
</organism>
<sequence>MSGSTHLKKAANGDVNAKSLSNEEVYSLLNSLSLEVSSLKSAGTSDAGKMQSLQMALSSPLPALSPPVRFPLHTHVLCRNHIERPTNPVTFTAMDQTLPNGLQASTECFALPSIPNYRSIIAPPFWKINLLRRTGQSCNSLTPQSPPTMPCALELSWHAQWLRSFSMLSK</sequence>
<accession>A0A9Q3HP00</accession>
<dbReference type="Proteomes" id="UP000765509">
    <property type="component" value="Unassembled WGS sequence"/>
</dbReference>
<dbReference type="EMBL" id="AVOT02022787">
    <property type="protein sequence ID" value="MBW0512411.1"/>
    <property type="molecule type" value="Genomic_DNA"/>
</dbReference>
<dbReference type="AlphaFoldDB" id="A0A9Q3HP00"/>
<name>A0A9Q3HP00_9BASI</name>